<accession>A0A5Q2N4K4</accession>
<evidence type="ECO:0000313" key="3">
    <source>
        <dbReference type="Proteomes" id="UP000366051"/>
    </source>
</evidence>
<dbReference type="OrthoDB" id="9854922at2"/>
<evidence type="ECO:0000256" key="1">
    <source>
        <dbReference type="SAM" id="MobiDB-lite"/>
    </source>
</evidence>
<reference evidence="3" key="1">
    <citation type="submission" date="2019-11" db="EMBL/GenBank/DDBJ databases">
        <title>Genome sequence of Heliorestis convoluta strain HH, an alkaliphilic and minimalistic phototrophic bacterium from a soda lake in Egypt.</title>
        <authorList>
            <person name="Dewey E.D."/>
            <person name="Stokes L.M."/>
            <person name="Burchell B.M."/>
            <person name="Shaffer K.N."/>
            <person name="Huntington A.M."/>
            <person name="Baker J.M."/>
            <person name="Nadendla S."/>
            <person name="Giglio M.G."/>
            <person name="Touchman J.W."/>
            <person name="Blankenship R.E."/>
            <person name="Madigan M.T."/>
            <person name="Sattley W.M."/>
        </authorList>
    </citation>
    <scope>NUCLEOTIDE SEQUENCE [LARGE SCALE GENOMIC DNA]</scope>
    <source>
        <strain evidence="3">HH</strain>
    </source>
</reference>
<dbReference type="Proteomes" id="UP000366051">
    <property type="component" value="Chromosome"/>
</dbReference>
<gene>
    <name evidence="2" type="ORF">FTV88_1358</name>
</gene>
<dbReference type="AlphaFoldDB" id="A0A5Q2N4K4"/>
<dbReference type="KEGG" id="hcv:FTV88_1358"/>
<proteinExistence type="predicted"/>
<keyword evidence="3" id="KW-1185">Reference proteome</keyword>
<evidence type="ECO:0000313" key="2">
    <source>
        <dbReference type="EMBL" id="QGG47505.1"/>
    </source>
</evidence>
<organism evidence="2 3">
    <name type="scientific">Heliorestis convoluta</name>
    <dbReference type="NCBI Taxonomy" id="356322"/>
    <lineage>
        <taxon>Bacteria</taxon>
        <taxon>Bacillati</taxon>
        <taxon>Bacillota</taxon>
        <taxon>Clostridia</taxon>
        <taxon>Eubacteriales</taxon>
        <taxon>Heliobacteriaceae</taxon>
        <taxon>Heliorestis</taxon>
    </lineage>
</organism>
<feature type="region of interest" description="Disordered" evidence="1">
    <location>
        <begin position="44"/>
        <end position="82"/>
    </location>
</feature>
<dbReference type="RefSeq" id="WP_153724864.1">
    <property type="nucleotide sequence ID" value="NZ_CP045875.1"/>
</dbReference>
<sequence>MLNRVGHRIYNNPYWDPRLSTIAIGSPIQAVSAITKTVPIIDPPRYPFSPTEDQGSKPSIPWSPPTSTSSKQTVDPRKNETMLDGKSLAIDYHELQEVIAEQMEEETVTDHGSGSIHQKMHQYMFFIDNGAIEPPHQGEAGKYLNFFI</sequence>
<name>A0A5Q2N4K4_9FIRM</name>
<feature type="compositionally biased region" description="Low complexity" evidence="1">
    <location>
        <begin position="56"/>
        <end position="71"/>
    </location>
</feature>
<protein>
    <submittedName>
        <fullName evidence="2">Uncharacterized protein</fullName>
    </submittedName>
</protein>
<dbReference type="EMBL" id="CP045875">
    <property type="protein sequence ID" value="QGG47505.1"/>
    <property type="molecule type" value="Genomic_DNA"/>
</dbReference>